<dbReference type="PANTHER" id="PTHR30605">
    <property type="entry name" value="ANHYDRO-N-ACETYLMURAMIC ACID KINASE"/>
    <property type="match status" value="1"/>
</dbReference>
<comment type="pathway">
    <text evidence="1">Cell wall biogenesis; peptidoglycan recycling.</text>
</comment>
<organism evidence="2 3">
    <name type="scientific">Ignatzschineria larvae DSM 13226</name>
    <dbReference type="NCBI Taxonomy" id="1111732"/>
    <lineage>
        <taxon>Bacteria</taxon>
        <taxon>Pseudomonadati</taxon>
        <taxon>Pseudomonadota</taxon>
        <taxon>Gammaproteobacteria</taxon>
        <taxon>Cardiobacteriales</taxon>
        <taxon>Ignatzschineriaceae</taxon>
        <taxon>Ignatzschineria</taxon>
    </lineage>
</organism>
<evidence type="ECO:0000313" key="2">
    <source>
        <dbReference type="EMBL" id="WZW87833.1"/>
    </source>
</evidence>
<comment type="catalytic activity">
    <reaction evidence="1">
        <text>1,6-anhydro-N-acetyl-beta-muramate + ATP + H2O = N-acetyl-D-muramate 6-phosphate + ADP + H(+)</text>
        <dbReference type="Rhea" id="RHEA:24952"/>
        <dbReference type="ChEBI" id="CHEBI:15377"/>
        <dbReference type="ChEBI" id="CHEBI:15378"/>
        <dbReference type="ChEBI" id="CHEBI:30616"/>
        <dbReference type="ChEBI" id="CHEBI:58690"/>
        <dbReference type="ChEBI" id="CHEBI:58722"/>
        <dbReference type="ChEBI" id="CHEBI:456216"/>
        <dbReference type="EC" id="2.7.1.170"/>
    </reaction>
</comment>
<dbReference type="InterPro" id="IPR043129">
    <property type="entry name" value="ATPase_NBD"/>
</dbReference>
<keyword evidence="3" id="KW-1185">Reference proteome</keyword>
<dbReference type="InterPro" id="IPR005338">
    <property type="entry name" value="Anhydro_N_Ac-Mur_kinase"/>
</dbReference>
<comment type="function">
    <text evidence="1">Catalyzes the specific phosphorylation of 1,6-anhydro-N-acetylmuramic acid (anhMurNAc) with the simultaneous cleavage of the 1,6-anhydro ring, generating MurNAc-6-P. Is required for the utilization of anhMurNAc either imported from the medium or derived from its own cell wall murein, and thus plays a role in cell wall recycling.</text>
</comment>
<dbReference type="NCBIfam" id="NF007142">
    <property type="entry name" value="PRK09585.2-1"/>
    <property type="match status" value="1"/>
</dbReference>
<evidence type="ECO:0000256" key="1">
    <source>
        <dbReference type="HAMAP-Rule" id="MF_01270"/>
    </source>
</evidence>
<keyword evidence="1" id="KW-0067">ATP-binding</keyword>
<dbReference type="EMBL" id="CP150637">
    <property type="protein sequence ID" value="WZW87833.1"/>
    <property type="molecule type" value="Genomic_DNA"/>
</dbReference>
<dbReference type="Pfam" id="PF03702">
    <property type="entry name" value="AnmK"/>
    <property type="match status" value="1"/>
</dbReference>
<gene>
    <name evidence="1 2" type="primary">anmK</name>
    <name evidence="2" type="ORF">WMO13_00190</name>
</gene>
<keyword evidence="1" id="KW-0119">Carbohydrate metabolism</keyword>
<accession>A0ABZ3C3L8</accession>
<proteinExistence type="inferred from homology"/>
<dbReference type="RefSeq" id="WP_051396187.1">
    <property type="nucleotide sequence ID" value="NZ_AZOD01000013.1"/>
</dbReference>
<keyword evidence="1 2" id="KW-0418">Kinase</keyword>
<dbReference type="NCBIfam" id="NF007148">
    <property type="entry name" value="PRK09585.3-2"/>
    <property type="match status" value="1"/>
</dbReference>
<protein>
    <recommendedName>
        <fullName evidence="1">Anhydro-N-acetylmuramic acid kinase</fullName>
        <ecNumber evidence="1">2.7.1.170</ecNumber>
    </recommendedName>
    <alternativeName>
        <fullName evidence="1">AnhMurNAc kinase</fullName>
    </alternativeName>
</protein>
<dbReference type="EC" id="2.7.1.170" evidence="1"/>
<dbReference type="PANTHER" id="PTHR30605:SF0">
    <property type="entry name" value="ANHYDRO-N-ACETYLMURAMIC ACID KINASE"/>
    <property type="match status" value="1"/>
</dbReference>
<feature type="binding site" evidence="1">
    <location>
        <begin position="25"/>
        <end position="32"/>
    </location>
    <ligand>
        <name>ATP</name>
        <dbReference type="ChEBI" id="CHEBI:30616"/>
    </ligand>
</feature>
<keyword evidence="1" id="KW-0547">Nucleotide-binding</keyword>
<name>A0ABZ3C3L8_9GAMM</name>
<keyword evidence="1 2" id="KW-0808">Transferase</keyword>
<comment type="pathway">
    <text evidence="1">Amino-sugar metabolism; 1,6-anhydro-N-acetylmuramate degradation.</text>
</comment>
<dbReference type="Proteomes" id="UP001449178">
    <property type="component" value="Chromosome"/>
</dbReference>
<dbReference type="SUPFAM" id="SSF53067">
    <property type="entry name" value="Actin-like ATPase domain"/>
    <property type="match status" value="1"/>
</dbReference>
<reference evidence="2 3" key="1">
    <citation type="submission" date="2024-03" db="EMBL/GenBank/DDBJ databases">
        <title>Complete Genome Sequence and Annotation of Ignatzschineria larvae DSM 13226.</title>
        <authorList>
            <person name="Cantrell E."/>
            <person name="Burcham Z.M."/>
        </authorList>
    </citation>
    <scope>NUCLEOTIDE SEQUENCE [LARGE SCALE GENOMIC DNA]</scope>
    <source>
        <strain evidence="2 3">DSM 13226</strain>
    </source>
</reference>
<dbReference type="Gene3D" id="3.30.420.40">
    <property type="match status" value="2"/>
</dbReference>
<dbReference type="CDD" id="cd24050">
    <property type="entry name" value="ASKHA_NBD_ANMK"/>
    <property type="match status" value="1"/>
</dbReference>
<comment type="similarity">
    <text evidence="1">Belongs to the anhydro-N-acetylmuramic acid kinase family.</text>
</comment>
<dbReference type="GO" id="GO:0016301">
    <property type="term" value="F:kinase activity"/>
    <property type="evidence" value="ECO:0007669"/>
    <property type="project" value="UniProtKB-KW"/>
</dbReference>
<evidence type="ECO:0000313" key="3">
    <source>
        <dbReference type="Proteomes" id="UP001449178"/>
    </source>
</evidence>
<dbReference type="HAMAP" id="MF_01270">
    <property type="entry name" value="AnhMurNAc_kinase"/>
    <property type="match status" value="1"/>
</dbReference>
<sequence length="420" mass="46360">MSQSLLQSLPPSLPQSLFAVGIMTGTSLDGIDVALVKLEGRGADVTCQLLHFYSQPLEDDLRYKITQACDLEQSNVALICTLNTELGLLYAEAVEVLLQEVVTLQQEGAQHLQDFPGRFDFIASHGQTIYHLPQSQSATHQLTPSTLQIGDPSMLAYHFATDVYFNFRMMDVVAGGDGAPLVPMTEWLLYRSATANRLLQNIGGIGNVTILPKGADIEDLWAFDTGPGNMMINEAMERLYQKTYDHNGEIAQQGELIEPLWQQLCQHPYLAENPPKSTGREQFGARFTQSLLQQYLSPQNCAYSPADIIHTLTRFTAFSIAESYRRYVFPSIDINEVIVGGGGAYNSALLRYLQAELPDQRILTGENLGLSSDAKEAIAFALLGYLTRERLAGNVPRATGAREALVLGQICPNPFPKREE</sequence>